<feature type="non-terminal residue" evidence="1">
    <location>
        <position position="283"/>
    </location>
</feature>
<dbReference type="SUPFAM" id="SSF55920">
    <property type="entry name" value="Creatinase/aminopeptidase"/>
    <property type="match status" value="1"/>
</dbReference>
<organism evidence="1">
    <name type="scientific">marine metagenome</name>
    <dbReference type="NCBI Taxonomy" id="408172"/>
    <lineage>
        <taxon>unclassified sequences</taxon>
        <taxon>metagenomes</taxon>
        <taxon>ecological metagenomes</taxon>
    </lineage>
</organism>
<dbReference type="Gene3D" id="3.90.230.10">
    <property type="entry name" value="Creatinase/methionine aminopeptidase superfamily"/>
    <property type="match status" value="1"/>
</dbReference>
<name>A0A382U0F6_9ZZZZ</name>
<accession>A0A382U0F6</accession>
<sequence length="283" mass="32175">MIVRAVVCIALFVSLSTLSVAGIQITPELIRTRTEREWIVKAEKMRQHLLPLMRAHEIDLWIILSRENAPDPALELFGGYGITGWYGHRNAYLFYDAGVEGLETMALGTHLSNHLDRFYDTKILYGEEGLSPHLREYVDDRSPTRIAINQSRTISMADGLTAELKDYLLQTIGETYRSALVSSEPLLVEYVSTKTAAEQVIQREASQATFRILRRAFSNEIIQPGQTSLLDVHYWITAEWKRQGFEFNFPASLDLQRRGSEMLDDSDDPVIQQGDLLHVDFGV</sequence>
<protein>
    <recommendedName>
        <fullName evidence="2">Peptidase M24 domain-containing protein</fullName>
    </recommendedName>
</protein>
<evidence type="ECO:0000313" key="1">
    <source>
        <dbReference type="EMBL" id="SVD27432.1"/>
    </source>
</evidence>
<dbReference type="InterPro" id="IPR036005">
    <property type="entry name" value="Creatinase/aminopeptidase-like"/>
</dbReference>
<dbReference type="AlphaFoldDB" id="A0A382U0F6"/>
<reference evidence="1" key="1">
    <citation type="submission" date="2018-05" db="EMBL/GenBank/DDBJ databases">
        <authorList>
            <person name="Lanie J.A."/>
            <person name="Ng W.-L."/>
            <person name="Kazmierczak K.M."/>
            <person name="Andrzejewski T.M."/>
            <person name="Davidsen T.M."/>
            <person name="Wayne K.J."/>
            <person name="Tettelin H."/>
            <person name="Glass J.I."/>
            <person name="Rusch D."/>
            <person name="Podicherti R."/>
            <person name="Tsui H.-C.T."/>
            <person name="Winkler M.E."/>
        </authorList>
    </citation>
    <scope>NUCLEOTIDE SEQUENCE</scope>
</reference>
<evidence type="ECO:0008006" key="2">
    <source>
        <dbReference type="Google" id="ProtNLM"/>
    </source>
</evidence>
<gene>
    <name evidence="1" type="ORF">METZ01_LOCUS380286</name>
</gene>
<proteinExistence type="predicted"/>
<dbReference type="EMBL" id="UINC01140341">
    <property type="protein sequence ID" value="SVD27432.1"/>
    <property type="molecule type" value="Genomic_DNA"/>
</dbReference>